<keyword evidence="8" id="KW-1185">Reference proteome</keyword>
<feature type="domain" description="Helicase C-terminal" evidence="6">
    <location>
        <begin position="227"/>
        <end position="394"/>
    </location>
</feature>
<dbReference type="InterPro" id="IPR048333">
    <property type="entry name" value="HA2_WH"/>
</dbReference>
<evidence type="ECO:0000256" key="4">
    <source>
        <dbReference type="ARBA" id="ARBA00022840"/>
    </source>
</evidence>
<dbReference type="Pfam" id="PF21010">
    <property type="entry name" value="HA2_C"/>
    <property type="match status" value="1"/>
</dbReference>
<dbReference type="GO" id="GO:0003724">
    <property type="term" value="F:RNA helicase activity"/>
    <property type="evidence" value="ECO:0007669"/>
    <property type="project" value="UniProtKB-EC"/>
</dbReference>
<dbReference type="Pfam" id="PF00270">
    <property type="entry name" value="DEAD"/>
    <property type="match status" value="1"/>
</dbReference>
<dbReference type="AlphaFoldDB" id="A0A5Q2RDP8"/>
<dbReference type="InterPro" id="IPR001650">
    <property type="entry name" value="Helicase_C-like"/>
</dbReference>
<dbReference type="NCBIfam" id="TIGR01967">
    <property type="entry name" value="DEAH_box_HrpA"/>
    <property type="match status" value="1"/>
</dbReference>
<dbReference type="Gene3D" id="1.20.120.1080">
    <property type="match status" value="1"/>
</dbReference>
<dbReference type="EMBL" id="CP045851">
    <property type="protein sequence ID" value="QGG95009.1"/>
    <property type="molecule type" value="Genomic_DNA"/>
</dbReference>
<evidence type="ECO:0000259" key="6">
    <source>
        <dbReference type="PROSITE" id="PS51194"/>
    </source>
</evidence>
<keyword evidence="2 7" id="KW-0378">Hydrolase</keyword>
<dbReference type="InterPro" id="IPR003593">
    <property type="entry name" value="AAA+_ATPase"/>
</dbReference>
<dbReference type="PANTHER" id="PTHR18934:SF99">
    <property type="entry name" value="ATP-DEPENDENT RNA HELICASE DHX37-RELATED"/>
    <property type="match status" value="1"/>
</dbReference>
<dbReference type="GO" id="GO:0003723">
    <property type="term" value="F:RNA binding"/>
    <property type="evidence" value="ECO:0007669"/>
    <property type="project" value="TreeGrafter"/>
</dbReference>
<dbReference type="Gene3D" id="3.40.50.300">
    <property type="entry name" value="P-loop containing nucleotide triphosphate hydrolases"/>
    <property type="match status" value="2"/>
</dbReference>
<dbReference type="InterPro" id="IPR011709">
    <property type="entry name" value="DEAD-box_helicase_OB_fold"/>
</dbReference>
<name>A0A5Q2RDP8_9ACTN</name>
<dbReference type="InterPro" id="IPR027417">
    <property type="entry name" value="P-loop_NTPase"/>
</dbReference>
<evidence type="ECO:0000259" key="5">
    <source>
        <dbReference type="PROSITE" id="PS51192"/>
    </source>
</evidence>
<dbReference type="InterPro" id="IPR014001">
    <property type="entry name" value="Helicase_ATP-bd"/>
</dbReference>
<dbReference type="SMART" id="SM00487">
    <property type="entry name" value="DEXDc"/>
    <property type="match status" value="1"/>
</dbReference>
<evidence type="ECO:0000313" key="7">
    <source>
        <dbReference type="EMBL" id="QGG95009.1"/>
    </source>
</evidence>
<dbReference type="Pfam" id="PF07717">
    <property type="entry name" value="OB_NTP_bind"/>
    <property type="match status" value="1"/>
</dbReference>
<dbReference type="InterPro" id="IPR024590">
    <property type="entry name" value="HrpA_C"/>
</dbReference>
<dbReference type="FunFam" id="3.40.50.300:FF:000575">
    <property type="entry name" value="ATP-dependent helicase hrpA"/>
    <property type="match status" value="1"/>
</dbReference>
<dbReference type="KEGG" id="atq:GH723_07765"/>
<dbReference type="PROSITE" id="PS51192">
    <property type="entry name" value="HELICASE_ATP_BIND_1"/>
    <property type="match status" value="1"/>
</dbReference>
<evidence type="ECO:0000256" key="3">
    <source>
        <dbReference type="ARBA" id="ARBA00022806"/>
    </source>
</evidence>
<dbReference type="EC" id="3.6.4.13" evidence="7"/>
<dbReference type="CDD" id="cd17989">
    <property type="entry name" value="DEXHc_HrpA"/>
    <property type="match status" value="1"/>
</dbReference>
<sequence>MSRLDPAEIERRRALLPTPRYPEELPISQRRGDLLDALRDNQVVVVAGETGSGKSTQLPKLCLELGRGVEGLIAHTQPRRIAARSIAERMAEELGTEVGGLVGYAVRFTDEVGPDTLLKLMTDGILLAEIQRDRDLRRYDTIIVDEAHERSLNIDFLLGYLRQLLPRRPDLKVVITSATIDTERFSQHFGGAPIVEVSGRTYPVEIRYRPLEDPDDVEAEVRDQPQGIVDAVEELRREGPGDVLVFCAGERDIRDAADALRDRAFPDTEILPLYARLSAAEQHRVFAPHTGRRIVLATNVAETSLTVPGIRSVVDPGNARISRFNHRTKVQRLPIEDVSQASADQRAGRCGRIGPGTCIRLYSEESYDARPRFTEPEIQRTNLASVILQMAAIGLGEIERFPFVDPPDARAVRDGIALLVELGAVDPEHEGTRRWLTPLGRQLARLPLDPRLGRMVLAAHESGCLHEVAVIAAGLSIIDPRERPSGKEQEAAQLHARFAHPDSDFLSLLALWEHVREVRRDRSSNQWRKQLKAEHLNVMRVREWQDVYAQLRQVCGQMGMRMRHGGEEPSAATIHQALLTGLLSHVGMRIGDTRDYRGARGATFAIAPGSVLSRARPRWVMAGELVETNRMWGRMVARIQPEWLESAGAHLVKRSYGEPWWDAERGAASTTERVTLFGLPVVAGRTTNLARVDPERARELVIWHALVHGEWTTHHRFVERNRARVEEVHDLEARARRDLLLPDEALFDWFDERVPDHVVSVRSFDKWWKGARRDTPDLLDVPLDVLVSGSDAPDPDDFPDEWRHGDLTLDVAYEFDPSSLTDGAVIEVPLAALNQIDPDAFEWSVPGVRPLLVDALVRSLPKSIRRSLVPVPDTVAAVLDHLDTAAGDGLLRALARELRRTTGVEVTPEDFDLDKVPDHLRPTVRVVDEAGRPIAQGKSVEALGDLLDRQVRTAISQSGPSIERTGLTDWPGGDLPSVIDTTGAGHVVRAYPALVDEGDTVAVRLLPSQDEQWEAMWVGTRALLGRSVPAVVRAVTRMLTNRSRLALAVSPWRSEQDWALDVVGAAVDGILDEQGGPSWTEEGWRRLRAATAEQLPKVLVDVAPVAVDVLDLIGRIVPRLDEMDQKALAPSVADVREQLGRLVYPSVLTSIGAPRVADLRRYLRAIEHRLDKLPDGLRKDQERMVAVRRLEQELDALAERVPASPELDRATWMLQELRVASFAQHLGTTEPVSDKRVRAALAAAAGQA</sequence>
<accession>A0A5Q2RDP8</accession>
<organism evidence="7 8">
    <name type="scientific">Actinomarinicola tropica</name>
    <dbReference type="NCBI Taxonomy" id="2789776"/>
    <lineage>
        <taxon>Bacteria</taxon>
        <taxon>Bacillati</taxon>
        <taxon>Actinomycetota</taxon>
        <taxon>Acidimicrobiia</taxon>
        <taxon>Acidimicrobiales</taxon>
        <taxon>Iamiaceae</taxon>
        <taxon>Actinomarinicola</taxon>
    </lineage>
</organism>
<gene>
    <name evidence="7" type="primary">hrpA</name>
    <name evidence="7" type="ORF">GH723_07765</name>
</gene>
<dbReference type="InterPro" id="IPR007502">
    <property type="entry name" value="Helicase-assoc_dom"/>
</dbReference>
<dbReference type="SMART" id="SM00382">
    <property type="entry name" value="AAA"/>
    <property type="match status" value="1"/>
</dbReference>
<evidence type="ECO:0000313" key="8">
    <source>
        <dbReference type="Proteomes" id="UP000334019"/>
    </source>
</evidence>
<dbReference type="PROSITE" id="PS51194">
    <property type="entry name" value="HELICASE_CTER"/>
    <property type="match status" value="1"/>
</dbReference>
<keyword evidence="3 7" id="KW-0347">Helicase</keyword>
<feature type="domain" description="Helicase ATP-binding" evidence="5">
    <location>
        <begin position="35"/>
        <end position="198"/>
    </location>
</feature>
<dbReference type="SUPFAM" id="SSF52540">
    <property type="entry name" value="P-loop containing nucleoside triphosphate hydrolases"/>
    <property type="match status" value="1"/>
</dbReference>
<evidence type="ECO:0000256" key="1">
    <source>
        <dbReference type="ARBA" id="ARBA00022741"/>
    </source>
</evidence>
<evidence type="ECO:0000256" key="2">
    <source>
        <dbReference type="ARBA" id="ARBA00022801"/>
    </source>
</evidence>
<dbReference type="RefSeq" id="WP_153759117.1">
    <property type="nucleotide sequence ID" value="NZ_CP045851.1"/>
</dbReference>
<proteinExistence type="predicted"/>
<dbReference type="GO" id="GO:0016787">
    <property type="term" value="F:hydrolase activity"/>
    <property type="evidence" value="ECO:0007669"/>
    <property type="project" value="UniProtKB-KW"/>
</dbReference>
<dbReference type="FunFam" id="1.20.120.1080:FF:000005">
    <property type="entry name" value="ATP-dependent helicase HrpA"/>
    <property type="match status" value="1"/>
</dbReference>
<dbReference type="NCBIfam" id="NF008348">
    <property type="entry name" value="PRK11131.1"/>
    <property type="match status" value="1"/>
</dbReference>
<dbReference type="GO" id="GO:0005524">
    <property type="term" value="F:ATP binding"/>
    <property type="evidence" value="ECO:0007669"/>
    <property type="project" value="UniProtKB-KW"/>
</dbReference>
<reference evidence="7 8" key="1">
    <citation type="submission" date="2019-11" db="EMBL/GenBank/DDBJ databases">
        <authorList>
            <person name="He Y."/>
        </authorList>
    </citation>
    <scope>NUCLEOTIDE SEQUENCE [LARGE SCALE GENOMIC DNA]</scope>
    <source>
        <strain evidence="7 8">SCSIO 58843</strain>
    </source>
</reference>
<dbReference type="InterPro" id="IPR011545">
    <property type="entry name" value="DEAD/DEAH_box_helicase_dom"/>
</dbReference>
<protein>
    <submittedName>
        <fullName evidence="7">ATP-dependent RNA helicase HrpA</fullName>
        <ecNumber evidence="7">3.6.4.13</ecNumber>
    </submittedName>
</protein>
<dbReference type="Pfam" id="PF04408">
    <property type="entry name" value="WHD_HA2"/>
    <property type="match status" value="1"/>
</dbReference>
<dbReference type="SMART" id="SM00847">
    <property type="entry name" value="HA2"/>
    <property type="match status" value="1"/>
</dbReference>
<dbReference type="Proteomes" id="UP000334019">
    <property type="component" value="Chromosome"/>
</dbReference>
<dbReference type="PANTHER" id="PTHR18934">
    <property type="entry name" value="ATP-DEPENDENT RNA HELICASE"/>
    <property type="match status" value="1"/>
</dbReference>
<dbReference type="Pfam" id="PF00271">
    <property type="entry name" value="Helicase_C"/>
    <property type="match status" value="1"/>
</dbReference>
<keyword evidence="1" id="KW-0547">Nucleotide-binding</keyword>
<keyword evidence="4" id="KW-0067">ATP-binding</keyword>
<dbReference type="CDD" id="cd18791">
    <property type="entry name" value="SF2_C_RHA"/>
    <property type="match status" value="1"/>
</dbReference>
<dbReference type="InterPro" id="IPR010222">
    <property type="entry name" value="RNA_helicase_HrpA"/>
</dbReference>
<dbReference type="Pfam" id="PF11898">
    <property type="entry name" value="DUF3418"/>
    <property type="match status" value="1"/>
</dbReference>
<dbReference type="SMART" id="SM00490">
    <property type="entry name" value="HELICc"/>
    <property type="match status" value="1"/>
</dbReference>